<dbReference type="AlphaFoldDB" id="A0A9D8PM94"/>
<evidence type="ECO:0000313" key="4">
    <source>
        <dbReference type="EMBL" id="MBN1571848.1"/>
    </source>
</evidence>
<dbReference type="InterPro" id="IPR001789">
    <property type="entry name" value="Sig_transdc_resp-reg_receiver"/>
</dbReference>
<protein>
    <submittedName>
        <fullName evidence="4">Response regulator</fullName>
    </submittedName>
</protein>
<dbReference type="PANTHER" id="PTHR44591:SF3">
    <property type="entry name" value="RESPONSE REGULATORY DOMAIN-CONTAINING PROTEIN"/>
    <property type="match status" value="1"/>
</dbReference>
<evidence type="ECO:0000259" key="3">
    <source>
        <dbReference type="PROSITE" id="PS50110"/>
    </source>
</evidence>
<feature type="domain" description="Response regulatory" evidence="3">
    <location>
        <begin position="66"/>
        <end position="185"/>
    </location>
</feature>
<dbReference type="InterPro" id="IPR011006">
    <property type="entry name" value="CheY-like_superfamily"/>
</dbReference>
<dbReference type="SUPFAM" id="SSF52172">
    <property type="entry name" value="CheY-like"/>
    <property type="match status" value="1"/>
</dbReference>
<keyword evidence="1 2" id="KW-0597">Phosphoprotein</keyword>
<name>A0A9D8PM94_9DELT</name>
<evidence type="ECO:0000256" key="2">
    <source>
        <dbReference type="PROSITE-ProRule" id="PRU00169"/>
    </source>
</evidence>
<reference evidence="4" key="1">
    <citation type="journal article" date="2021" name="Environ. Microbiol.">
        <title>Genomic characterization of three novel Desulfobacterota classes expand the metabolic and phylogenetic diversity of the phylum.</title>
        <authorList>
            <person name="Murphy C.L."/>
            <person name="Biggerstaff J."/>
            <person name="Eichhorn A."/>
            <person name="Ewing E."/>
            <person name="Shahan R."/>
            <person name="Soriano D."/>
            <person name="Stewart S."/>
            <person name="VanMol K."/>
            <person name="Walker R."/>
            <person name="Walters P."/>
            <person name="Elshahed M.S."/>
            <person name="Youssef N.H."/>
        </authorList>
    </citation>
    <scope>NUCLEOTIDE SEQUENCE</scope>
    <source>
        <strain evidence="4">Zod_Metabat.24</strain>
    </source>
</reference>
<gene>
    <name evidence="4" type="ORF">JW984_01490</name>
</gene>
<feature type="modified residue" description="4-aspartylphosphate" evidence="2">
    <location>
        <position position="115"/>
    </location>
</feature>
<organism evidence="4 5">
    <name type="scientific">Candidatus Zymogenus saltonus</name>
    <dbReference type="NCBI Taxonomy" id="2844893"/>
    <lineage>
        <taxon>Bacteria</taxon>
        <taxon>Deltaproteobacteria</taxon>
        <taxon>Candidatus Zymogenia</taxon>
        <taxon>Candidatus Zymogeniales</taxon>
        <taxon>Candidatus Zymogenaceae</taxon>
        <taxon>Candidatus Zymogenus</taxon>
    </lineage>
</organism>
<reference evidence="4" key="2">
    <citation type="submission" date="2021-01" db="EMBL/GenBank/DDBJ databases">
        <authorList>
            <person name="Hahn C.R."/>
            <person name="Youssef N.H."/>
            <person name="Elshahed M."/>
        </authorList>
    </citation>
    <scope>NUCLEOTIDE SEQUENCE</scope>
    <source>
        <strain evidence="4">Zod_Metabat.24</strain>
    </source>
</reference>
<dbReference type="Proteomes" id="UP000809273">
    <property type="component" value="Unassembled WGS sequence"/>
</dbReference>
<dbReference type="PROSITE" id="PS50110">
    <property type="entry name" value="RESPONSE_REGULATORY"/>
    <property type="match status" value="1"/>
</dbReference>
<dbReference type="SMART" id="SM00448">
    <property type="entry name" value="REC"/>
    <property type="match status" value="1"/>
</dbReference>
<dbReference type="Gene3D" id="3.40.50.2300">
    <property type="match status" value="1"/>
</dbReference>
<accession>A0A9D8PM94</accession>
<dbReference type="PANTHER" id="PTHR44591">
    <property type="entry name" value="STRESS RESPONSE REGULATOR PROTEIN 1"/>
    <property type="match status" value="1"/>
</dbReference>
<dbReference type="Pfam" id="PF00072">
    <property type="entry name" value="Response_reg"/>
    <property type="match status" value="1"/>
</dbReference>
<sequence>MTKFIKATCPSCSKEIFLDPTEVPDQGKSVICSSCATPFKVKIGKRDAGGGGARDKVATDTAKRGLVVVIEDSKFARTQIVEALSEEGIEVVEAETAEDGINWILELHPKVIIVDLFLGTGNPQGLDIIRNVRKRIDKRIPEGIRIITYTIMSEEKVPLAIRKMTDSFVHKGPTALFHLREEVLRLLNE</sequence>
<dbReference type="GO" id="GO:0000160">
    <property type="term" value="P:phosphorelay signal transduction system"/>
    <property type="evidence" value="ECO:0007669"/>
    <property type="project" value="InterPro"/>
</dbReference>
<dbReference type="EMBL" id="JAFGIX010000007">
    <property type="protein sequence ID" value="MBN1571848.1"/>
    <property type="molecule type" value="Genomic_DNA"/>
</dbReference>
<dbReference type="InterPro" id="IPR050595">
    <property type="entry name" value="Bact_response_regulator"/>
</dbReference>
<evidence type="ECO:0000256" key="1">
    <source>
        <dbReference type="ARBA" id="ARBA00022553"/>
    </source>
</evidence>
<evidence type="ECO:0000313" key="5">
    <source>
        <dbReference type="Proteomes" id="UP000809273"/>
    </source>
</evidence>
<comment type="caution">
    <text evidence="4">The sequence shown here is derived from an EMBL/GenBank/DDBJ whole genome shotgun (WGS) entry which is preliminary data.</text>
</comment>
<dbReference type="CDD" id="cd00156">
    <property type="entry name" value="REC"/>
    <property type="match status" value="1"/>
</dbReference>
<proteinExistence type="predicted"/>